<keyword evidence="5" id="KW-1185">Reference proteome</keyword>
<gene>
    <name evidence="4" type="ORF">ACFPCV_18950</name>
</gene>
<feature type="domain" description="Inosine/uridine-preferring nucleoside hydrolase" evidence="3">
    <location>
        <begin position="4"/>
        <end position="303"/>
    </location>
</feature>
<evidence type="ECO:0000256" key="2">
    <source>
        <dbReference type="ARBA" id="ARBA00023295"/>
    </source>
</evidence>
<protein>
    <submittedName>
        <fullName evidence="4">Nucleoside hydrolase</fullName>
    </submittedName>
</protein>
<dbReference type="InterPro" id="IPR001910">
    <property type="entry name" value="Inosine/uridine_hydrolase_dom"/>
</dbReference>
<proteinExistence type="predicted"/>
<accession>A0ABV9S1S8</accession>
<evidence type="ECO:0000256" key="1">
    <source>
        <dbReference type="ARBA" id="ARBA00022801"/>
    </source>
</evidence>
<dbReference type="SUPFAM" id="SSF53590">
    <property type="entry name" value="Nucleoside hydrolase"/>
    <property type="match status" value="1"/>
</dbReference>
<dbReference type="PANTHER" id="PTHR12304:SF4">
    <property type="entry name" value="URIDINE NUCLEOSIDASE"/>
    <property type="match status" value="1"/>
</dbReference>
<dbReference type="InterPro" id="IPR036452">
    <property type="entry name" value="Ribo_hydro-like"/>
</dbReference>
<dbReference type="EMBL" id="JBHSIS010000008">
    <property type="protein sequence ID" value="MFC4855593.1"/>
    <property type="molecule type" value="Genomic_DNA"/>
</dbReference>
<evidence type="ECO:0000313" key="5">
    <source>
        <dbReference type="Proteomes" id="UP001595859"/>
    </source>
</evidence>
<reference evidence="5" key="1">
    <citation type="journal article" date="2019" name="Int. J. Syst. Evol. Microbiol.">
        <title>The Global Catalogue of Microorganisms (GCM) 10K type strain sequencing project: providing services to taxonomists for standard genome sequencing and annotation.</title>
        <authorList>
            <consortium name="The Broad Institute Genomics Platform"/>
            <consortium name="The Broad Institute Genome Sequencing Center for Infectious Disease"/>
            <person name="Wu L."/>
            <person name="Ma J."/>
        </authorList>
    </citation>
    <scope>NUCLEOTIDE SEQUENCE [LARGE SCALE GENOMIC DNA]</scope>
    <source>
        <strain evidence="5">ZS-22-S1</strain>
    </source>
</reference>
<dbReference type="CDD" id="cd02650">
    <property type="entry name" value="nuc_hydro_CaPnhB"/>
    <property type="match status" value="1"/>
</dbReference>
<evidence type="ECO:0000259" key="3">
    <source>
        <dbReference type="Pfam" id="PF01156"/>
    </source>
</evidence>
<sequence length="311" mass="32457">MTRLIIDTDPGIDDAMALFAALASPELDVAGLTTVFGNVTVEVATRNALALLDIAGRADIPVARGATAPLAMDYLGAIPHIHGEDGLGDGGDLAEPSRPALDVSAAEFLCREAPGATILAIGPLTNLALALRLRPDLDTLVEQVVVMGGNALGPGNATPAAEANMWNDPEAADVVFGARWPVTMVGLDVTHQVLLPGDRVDAVTSGDTPTARLLARAIPLYRAFLTKASGQDGIYLHDPSAVAYLLAPGLFRTKRWPVRVETQGISRGKTWPNLGGTDDPAPPAWQGRPLVNVCVEVDAPGVLDLITARLP</sequence>
<organism evidence="4 5">
    <name type="scientific">Actinophytocola glycyrrhizae</name>
    <dbReference type="NCBI Taxonomy" id="2044873"/>
    <lineage>
        <taxon>Bacteria</taxon>
        <taxon>Bacillati</taxon>
        <taxon>Actinomycetota</taxon>
        <taxon>Actinomycetes</taxon>
        <taxon>Pseudonocardiales</taxon>
        <taxon>Pseudonocardiaceae</taxon>
    </lineage>
</organism>
<dbReference type="Gene3D" id="3.90.245.10">
    <property type="entry name" value="Ribonucleoside hydrolase-like"/>
    <property type="match status" value="1"/>
</dbReference>
<keyword evidence="1 4" id="KW-0378">Hydrolase</keyword>
<dbReference type="GO" id="GO:0016787">
    <property type="term" value="F:hydrolase activity"/>
    <property type="evidence" value="ECO:0007669"/>
    <property type="project" value="UniProtKB-KW"/>
</dbReference>
<keyword evidence="2" id="KW-0326">Glycosidase</keyword>
<dbReference type="Proteomes" id="UP001595859">
    <property type="component" value="Unassembled WGS sequence"/>
</dbReference>
<name>A0ABV9S1S8_9PSEU</name>
<evidence type="ECO:0000313" key="4">
    <source>
        <dbReference type="EMBL" id="MFC4855593.1"/>
    </source>
</evidence>
<dbReference type="Pfam" id="PF01156">
    <property type="entry name" value="IU_nuc_hydro"/>
    <property type="match status" value="1"/>
</dbReference>
<comment type="caution">
    <text evidence="4">The sequence shown here is derived from an EMBL/GenBank/DDBJ whole genome shotgun (WGS) entry which is preliminary data.</text>
</comment>
<dbReference type="PANTHER" id="PTHR12304">
    <property type="entry name" value="INOSINE-URIDINE PREFERRING NUCLEOSIDE HYDROLASE"/>
    <property type="match status" value="1"/>
</dbReference>
<dbReference type="InterPro" id="IPR023186">
    <property type="entry name" value="IUNH"/>
</dbReference>
<dbReference type="RefSeq" id="WP_378057554.1">
    <property type="nucleotide sequence ID" value="NZ_JBHSIS010000008.1"/>
</dbReference>